<evidence type="ECO:0000259" key="1">
    <source>
        <dbReference type="Pfam" id="PF12867"/>
    </source>
</evidence>
<dbReference type="InterPro" id="IPR034660">
    <property type="entry name" value="DinB/YfiT-like"/>
</dbReference>
<dbReference type="RefSeq" id="WP_285724852.1">
    <property type="nucleotide sequence ID" value="NZ_BSDD01000003.1"/>
</dbReference>
<gene>
    <name evidence="2" type="ORF">GETHPA_18100</name>
</gene>
<keyword evidence="3" id="KW-1185">Reference proteome</keyword>
<reference evidence="2 3" key="1">
    <citation type="journal article" date="2023" name="Antonie Van Leeuwenhoek">
        <title>Mesoterricola silvestris gen. nov., sp. nov., Mesoterricola sediminis sp. nov., Geothrix oryzae sp. nov., Geothrix edaphica sp. nov., Geothrix rubra sp. nov., and Geothrix limicola sp. nov., six novel members of Acidobacteriota isolated from soils.</title>
        <authorList>
            <person name="Itoh H."/>
            <person name="Sugisawa Y."/>
            <person name="Mise K."/>
            <person name="Xu Z."/>
            <person name="Kuniyasu M."/>
            <person name="Ushijima N."/>
            <person name="Kawano K."/>
            <person name="Kobayashi E."/>
            <person name="Shiratori Y."/>
            <person name="Masuda Y."/>
            <person name="Senoo K."/>
        </authorList>
    </citation>
    <scope>NUCLEOTIDE SEQUENCE [LARGE SCALE GENOMIC DNA]</scope>
    <source>
        <strain evidence="2 3">Red803</strain>
    </source>
</reference>
<comment type="caution">
    <text evidence="2">The sequence shown here is derived from an EMBL/GenBank/DDBJ whole genome shotgun (WGS) entry which is preliminary data.</text>
</comment>
<organism evidence="2 3">
    <name type="scientific">Geothrix rubra</name>
    <dbReference type="NCBI Taxonomy" id="2927977"/>
    <lineage>
        <taxon>Bacteria</taxon>
        <taxon>Pseudomonadati</taxon>
        <taxon>Acidobacteriota</taxon>
        <taxon>Holophagae</taxon>
        <taxon>Holophagales</taxon>
        <taxon>Holophagaceae</taxon>
        <taxon>Geothrix</taxon>
    </lineage>
</organism>
<accession>A0ABQ5Q6Q5</accession>
<dbReference type="InterPro" id="IPR024775">
    <property type="entry name" value="DinB-like"/>
</dbReference>
<protein>
    <recommendedName>
        <fullName evidence="1">DinB-like domain-containing protein</fullName>
    </recommendedName>
</protein>
<dbReference type="EMBL" id="BSDD01000003">
    <property type="protein sequence ID" value="GLH70277.1"/>
    <property type="molecule type" value="Genomic_DNA"/>
</dbReference>
<evidence type="ECO:0000313" key="2">
    <source>
        <dbReference type="EMBL" id="GLH70277.1"/>
    </source>
</evidence>
<proteinExistence type="predicted"/>
<evidence type="ECO:0000313" key="3">
    <source>
        <dbReference type="Proteomes" id="UP001165089"/>
    </source>
</evidence>
<dbReference type="Proteomes" id="UP001165089">
    <property type="component" value="Unassembled WGS sequence"/>
</dbReference>
<dbReference type="Pfam" id="PF12867">
    <property type="entry name" value="DinB_2"/>
    <property type="match status" value="1"/>
</dbReference>
<feature type="domain" description="DinB-like" evidence="1">
    <location>
        <begin position="16"/>
        <end position="151"/>
    </location>
</feature>
<name>A0ABQ5Q6Q5_9BACT</name>
<dbReference type="Gene3D" id="1.20.120.450">
    <property type="entry name" value="dinb family like domain"/>
    <property type="match status" value="1"/>
</dbReference>
<dbReference type="SUPFAM" id="SSF109854">
    <property type="entry name" value="DinB/YfiT-like putative metalloenzymes"/>
    <property type="match status" value="1"/>
</dbReference>
<sequence>MSLDAPARTALLERYRTGPALLRQAWLEVPAAARSWRPSEGRWSAQEVVVHCADSETYAAIRIRLLLAERDPLIVGYDENEWARRFDYAAADPDLALRLIETVRAHTSATLDRVPEEAWGRLGRHTQSGAYGTDDWLRNYAAHLELHTAQIRRNLAAWEGRA</sequence>